<dbReference type="InterPro" id="IPR021475">
    <property type="entry name" value="Pants/Emi1-like"/>
</dbReference>
<dbReference type="AlphaFoldDB" id="A0A7S2LN39"/>
<evidence type="ECO:0000313" key="1">
    <source>
        <dbReference type="EMBL" id="CAD9610098.1"/>
    </source>
</evidence>
<proteinExistence type="predicted"/>
<dbReference type="Pfam" id="PF11326">
    <property type="entry name" value="PANTS-like"/>
    <property type="match status" value="1"/>
</dbReference>
<gene>
    <name evidence="1" type="ORF">LDAN0321_LOCUS19663</name>
</gene>
<name>A0A7S2LN39_9STRA</name>
<sequence length="100" mass="11882">MPQPNSKVNVWKYLEEWNRCISSTYQRDQLYRLGNFDTCSRQWEDVKIAFRAKASSDPKEAQLMLEETYYRKNLGSDTKNSPTAGYIWELKEHPGWDVEN</sequence>
<dbReference type="PANTHER" id="PTHR28052">
    <property type="entry name" value="UPF0545 PROTEIN C22ORF39"/>
    <property type="match status" value="1"/>
</dbReference>
<organism evidence="1">
    <name type="scientific">Leptocylindrus danicus</name>
    <dbReference type="NCBI Taxonomy" id="163516"/>
    <lineage>
        <taxon>Eukaryota</taxon>
        <taxon>Sar</taxon>
        <taxon>Stramenopiles</taxon>
        <taxon>Ochrophyta</taxon>
        <taxon>Bacillariophyta</taxon>
        <taxon>Coscinodiscophyceae</taxon>
        <taxon>Chaetocerotophycidae</taxon>
        <taxon>Leptocylindrales</taxon>
        <taxon>Leptocylindraceae</taxon>
        <taxon>Leptocylindrus</taxon>
    </lineage>
</organism>
<dbReference type="EMBL" id="HBGY01031526">
    <property type="protein sequence ID" value="CAD9610098.1"/>
    <property type="molecule type" value="Transcribed_RNA"/>
</dbReference>
<protein>
    <submittedName>
        <fullName evidence="1">Uncharacterized protein</fullName>
    </submittedName>
</protein>
<reference evidence="1" key="1">
    <citation type="submission" date="2021-01" db="EMBL/GenBank/DDBJ databases">
        <authorList>
            <person name="Corre E."/>
            <person name="Pelletier E."/>
            <person name="Niang G."/>
            <person name="Scheremetjew M."/>
            <person name="Finn R."/>
            <person name="Kale V."/>
            <person name="Holt S."/>
            <person name="Cochrane G."/>
            <person name="Meng A."/>
            <person name="Brown T."/>
            <person name="Cohen L."/>
        </authorList>
    </citation>
    <scope>NUCLEOTIDE SEQUENCE</scope>
    <source>
        <strain evidence="1">B650</strain>
    </source>
</reference>
<dbReference type="PANTHER" id="PTHR28052:SF1">
    <property type="entry name" value="UPF0545 PROTEIN C22ORF39"/>
    <property type="match status" value="1"/>
</dbReference>
<accession>A0A7S2LN39</accession>